<comment type="caution">
    <text evidence="2">The sequence shown here is derived from an EMBL/GenBank/DDBJ whole genome shotgun (WGS) entry which is preliminary data.</text>
</comment>
<name>A0AAF1JXE9_9PROT</name>
<keyword evidence="3" id="KW-1185">Reference proteome</keyword>
<keyword evidence="1" id="KW-0812">Transmembrane</keyword>
<dbReference type="EMBL" id="JAAEDH010000015">
    <property type="protein sequence ID" value="MBR0656089.1"/>
    <property type="molecule type" value="Genomic_DNA"/>
</dbReference>
<dbReference type="Pfam" id="PF14108">
    <property type="entry name" value="ABA4-like"/>
    <property type="match status" value="1"/>
</dbReference>
<dbReference type="Proteomes" id="UP001196068">
    <property type="component" value="Unassembled WGS sequence"/>
</dbReference>
<feature type="transmembrane region" description="Helical" evidence="1">
    <location>
        <begin position="77"/>
        <end position="98"/>
    </location>
</feature>
<protein>
    <submittedName>
        <fullName evidence="2">DUF4281 domain-containing protein</fullName>
    </submittedName>
</protein>
<keyword evidence="1" id="KW-0472">Membrane</keyword>
<reference evidence="2" key="1">
    <citation type="submission" date="2020-01" db="EMBL/GenBank/DDBJ databases">
        <authorList>
            <person name="Rat A."/>
        </authorList>
    </citation>
    <scope>NUCLEOTIDE SEQUENCE</scope>
    <source>
        <strain evidence="2">LMG 28251</strain>
    </source>
</reference>
<proteinExistence type="predicted"/>
<reference evidence="2" key="2">
    <citation type="journal article" date="2021" name="Syst. Appl. Microbiol.">
        <title>Roseomonas hellenica sp. nov., isolated from roots of wild-growing Alkanna tinctoria.</title>
        <authorList>
            <person name="Rat A."/>
            <person name="Naranjo H.D."/>
            <person name="Lebbe L."/>
            <person name="Cnockaert M."/>
            <person name="Krigas N."/>
            <person name="Grigoriadou K."/>
            <person name="Maloupa E."/>
            <person name="Willems A."/>
        </authorList>
    </citation>
    <scope>NUCLEOTIDE SEQUENCE</scope>
    <source>
        <strain evidence="2">LMG 28251</strain>
    </source>
</reference>
<feature type="transmembrane region" description="Helical" evidence="1">
    <location>
        <begin position="32"/>
        <end position="56"/>
    </location>
</feature>
<evidence type="ECO:0000313" key="3">
    <source>
        <dbReference type="Proteomes" id="UP001196068"/>
    </source>
</evidence>
<dbReference type="RefSeq" id="WP_211874935.1">
    <property type="nucleotide sequence ID" value="NZ_JAAEDH010000015.1"/>
</dbReference>
<feature type="transmembrane region" description="Helical" evidence="1">
    <location>
        <begin position="110"/>
        <end position="136"/>
    </location>
</feature>
<dbReference type="AlphaFoldDB" id="A0AAF1JXE9"/>
<evidence type="ECO:0000313" key="2">
    <source>
        <dbReference type="EMBL" id="MBR0656089.1"/>
    </source>
</evidence>
<evidence type="ECO:0000256" key="1">
    <source>
        <dbReference type="SAM" id="Phobius"/>
    </source>
</evidence>
<dbReference type="InterPro" id="IPR025461">
    <property type="entry name" value="ABA4-like"/>
</dbReference>
<keyword evidence="1" id="KW-1133">Transmembrane helix</keyword>
<gene>
    <name evidence="2" type="ORF">GXW79_13480</name>
</gene>
<sequence>MNLETIFSAASSLALLGWLGLAAGAAWRLDRLTSAVGLLIPGVLALGYAVLLAMTLPASDGGFDSLDAVRRLFANPWVLLAGWIHYLCFDLLTGHWIATETRRLGLPRWLLIPALPLTFLFGPLGLLVFFAGAASLPRRAALA</sequence>
<accession>A0AAF1JXE9</accession>
<organism evidence="2 3">
    <name type="scientific">Plastoroseomonas arctica</name>
    <dbReference type="NCBI Taxonomy" id="1509237"/>
    <lineage>
        <taxon>Bacteria</taxon>
        <taxon>Pseudomonadati</taxon>
        <taxon>Pseudomonadota</taxon>
        <taxon>Alphaproteobacteria</taxon>
        <taxon>Acetobacterales</taxon>
        <taxon>Acetobacteraceae</taxon>
        <taxon>Plastoroseomonas</taxon>
    </lineage>
</organism>